<sequence>MMMPLSVAYTVYDDPNKSFLQGETDGCYKISCDESVKGLLFGMDDQSEDLSVQVLRSRQRMGKLCFRRNCIEHIDPDHDDAAYCSMDIHRIIIEIIPELIPQVVNAAHIMITDNNFGEHVKLLFWDMGWKRLFTTLDLS</sequence>
<evidence type="ECO:0000313" key="1">
    <source>
        <dbReference type="EMBL" id="KAL1533596.1"/>
    </source>
</evidence>
<organism evidence="1 2">
    <name type="scientific">Salvia divinorum</name>
    <name type="common">Maria pastora</name>
    <name type="synonym">Diviner's sage</name>
    <dbReference type="NCBI Taxonomy" id="28513"/>
    <lineage>
        <taxon>Eukaryota</taxon>
        <taxon>Viridiplantae</taxon>
        <taxon>Streptophyta</taxon>
        <taxon>Embryophyta</taxon>
        <taxon>Tracheophyta</taxon>
        <taxon>Spermatophyta</taxon>
        <taxon>Magnoliopsida</taxon>
        <taxon>eudicotyledons</taxon>
        <taxon>Gunneridae</taxon>
        <taxon>Pentapetalae</taxon>
        <taxon>asterids</taxon>
        <taxon>lamiids</taxon>
        <taxon>Lamiales</taxon>
        <taxon>Lamiaceae</taxon>
        <taxon>Nepetoideae</taxon>
        <taxon>Mentheae</taxon>
        <taxon>Salviinae</taxon>
        <taxon>Salvia</taxon>
        <taxon>Salvia subgen. Calosphace</taxon>
    </lineage>
</organism>
<protein>
    <submittedName>
        <fullName evidence="1">Uncharacterized protein</fullName>
    </submittedName>
</protein>
<name>A0ABD1FP16_SALDI</name>
<gene>
    <name evidence="1" type="ORF">AAHA92_33460</name>
</gene>
<dbReference type="Proteomes" id="UP001567538">
    <property type="component" value="Unassembled WGS sequence"/>
</dbReference>
<comment type="caution">
    <text evidence="1">The sequence shown here is derived from an EMBL/GenBank/DDBJ whole genome shotgun (WGS) entry which is preliminary data.</text>
</comment>
<evidence type="ECO:0000313" key="2">
    <source>
        <dbReference type="Proteomes" id="UP001567538"/>
    </source>
</evidence>
<reference evidence="1 2" key="1">
    <citation type="submission" date="2024-06" db="EMBL/GenBank/DDBJ databases">
        <title>A chromosome level genome sequence of Diviner's sage (Salvia divinorum).</title>
        <authorList>
            <person name="Ford S.A."/>
            <person name="Ro D.-K."/>
            <person name="Ness R.W."/>
            <person name="Phillips M.A."/>
        </authorList>
    </citation>
    <scope>NUCLEOTIDE SEQUENCE [LARGE SCALE GENOMIC DNA]</scope>
    <source>
        <strain evidence="1">SAF-2024a</strain>
        <tissue evidence="1">Leaf</tissue>
    </source>
</reference>
<proteinExistence type="predicted"/>
<dbReference type="AlphaFoldDB" id="A0ABD1FP16"/>
<dbReference type="EMBL" id="JBEAFC010000014">
    <property type="protein sequence ID" value="KAL1533596.1"/>
    <property type="molecule type" value="Genomic_DNA"/>
</dbReference>
<keyword evidence="2" id="KW-1185">Reference proteome</keyword>
<accession>A0ABD1FP16</accession>